<dbReference type="InterPro" id="IPR050179">
    <property type="entry name" value="Trans_hexapeptide_repeat"/>
</dbReference>
<name>A0A9X3FMP5_9LACT</name>
<reference evidence="3" key="1">
    <citation type="submission" date="2022-12" db="EMBL/GenBank/DDBJ databases">
        <title>Description and comparative metabolic analysis of Aerococcus sp. nov., isolated from the feces of a pig.</title>
        <authorList>
            <person name="Chang Y.-H."/>
        </authorList>
    </citation>
    <scope>NUCLEOTIDE SEQUENCE</scope>
    <source>
        <strain evidence="3">YH-aer222</strain>
    </source>
</reference>
<sequence length="224" mass="25211">MTIKGVLKKAIKTLQLKMKYGQRIDYRYPLYVADDVRLNDVHFGIYNNVAHDAEINRSVIGDRTSIGRFSKIESADIGKFCSISWDVTIGATGHPMTHLSTHAFSYRKLFGLVNKDGQQEKKRVKIANDVWIGCQVVIMPGVTIGNGAIVGAGSIVTHDVKPYEVVVGNPAKVKKLRFDPATIAKLEKINWWDLSDEQLQANSQLFTRDLDQEIIKELRRLNDV</sequence>
<keyword evidence="1" id="KW-0808">Transferase</keyword>
<evidence type="ECO:0000256" key="1">
    <source>
        <dbReference type="ARBA" id="ARBA00022679"/>
    </source>
</evidence>
<dbReference type="PANTHER" id="PTHR43300">
    <property type="entry name" value="ACETYLTRANSFERASE"/>
    <property type="match status" value="1"/>
</dbReference>
<proteinExistence type="predicted"/>
<dbReference type="EMBL" id="JAPRFR010000001">
    <property type="protein sequence ID" value="MCZ0725588.1"/>
    <property type="molecule type" value="Genomic_DNA"/>
</dbReference>
<dbReference type="InterPro" id="IPR018357">
    <property type="entry name" value="Hexapep_transf_CS"/>
</dbReference>
<keyword evidence="4" id="KW-1185">Reference proteome</keyword>
<dbReference type="InterPro" id="IPR011004">
    <property type="entry name" value="Trimer_LpxA-like_sf"/>
</dbReference>
<dbReference type="PANTHER" id="PTHR43300:SF11">
    <property type="entry name" value="ACETYLTRANSFERASE RV3034C-RELATED"/>
    <property type="match status" value="1"/>
</dbReference>
<evidence type="ECO:0000313" key="4">
    <source>
        <dbReference type="Proteomes" id="UP001146670"/>
    </source>
</evidence>
<dbReference type="AlphaFoldDB" id="A0A9X3FMP5"/>
<keyword evidence="2" id="KW-0677">Repeat</keyword>
<comment type="caution">
    <text evidence="3">The sequence shown here is derived from an EMBL/GenBank/DDBJ whole genome shotgun (WGS) entry which is preliminary data.</text>
</comment>
<dbReference type="PROSITE" id="PS00101">
    <property type="entry name" value="HEXAPEP_TRANSFERASES"/>
    <property type="match status" value="1"/>
</dbReference>
<dbReference type="Proteomes" id="UP001146670">
    <property type="component" value="Unassembled WGS sequence"/>
</dbReference>
<dbReference type="Gene3D" id="2.160.10.10">
    <property type="entry name" value="Hexapeptide repeat proteins"/>
    <property type="match status" value="1"/>
</dbReference>
<organism evidence="3 4">
    <name type="scientific">Aerococcus kribbianus</name>
    <dbReference type="NCBI Taxonomy" id="2999064"/>
    <lineage>
        <taxon>Bacteria</taxon>
        <taxon>Bacillati</taxon>
        <taxon>Bacillota</taxon>
        <taxon>Bacilli</taxon>
        <taxon>Lactobacillales</taxon>
        <taxon>Aerococcaceae</taxon>
        <taxon>Aerococcus</taxon>
    </lineage>
</organism>
<evidence type="ECO:0000313" key="3">
    <source>
        <dbReference type="EMBL" id="MCZ0725588.1"/>
    </source>
</evidence>
<gene>
    <name evidence="3" type="ORF">OW157_03270</name>
</gene>
<evidence type="ECO:0000256" key="2">
    <source>
        <dbReference type="ARBA" id="ARBA00022737"/>
    </source>
</evidence>
<dbReference type="GO" id="GO:0016740">
    <property type="term" value="F:transferase activity"/>
    <property type="evidence" value="ECO:0007669"/>
    <property type="project" value="UniProtKB-KW"/>
</dbReference>
<dbReference type="SUPFAM" id="SSF51161">
    <property type="entry name" value="Trimeric LpxA-like enzymes"/>
    <property type="match status" value="1"/>
</dbReference>
<dbReference type="CDD" id="cd03349">
    <property type="entry name" value="LbH_XAT"/>
    <property type="match status" value="1"/>
</dbReference>
<dbReference type="RefSeq" id="WP_268751903.1">
    <property type="nucleotide sequence ID" value="NZ_JAPRFQ010000001.1"/>
</dbReference>
<protein>
    <submittedName>
        <fullName evidence="3">CatB-related O-acetyltransferase</fullName>
    </submittedName>
</protein>
<accession>A0A9X3FMP5</accession>
<dbReference type="Pfam" id="PF00132">
    <property type="entry name" value="Hexapep"/>
    <property type="match status" value="1"/>
</dbReference>
<dbReference type="InterPro" id="IPR001451">
    <property type="entry name" value="Hexapep"/>
</dbReference>